<organism evidence="1 2">
    <name type="scientific">Phytophthora cactorum</name>
    <dbReference type="NCBI Taxonomy" id="29920"/>
    <lineage>
        <taxon>Eukaryota</taxon>
        <taxon>Sar</taxon>
        <taxon>Stramenopiles</taxon>
        <taxon>Oomycota</taxon>
        <taxon>Peronosporomycetes</taxon>
        <taxon>Peronosporales</taxon>
        <taxon>Peronosporaceae</taxon>
        <taxon>Phytophthora</taxon>
    </lineage>
</organism>
<sequence>IPARAIQLFSAAGYRILEEDDTLSPTLKAQIKQAPDEAKAAWEGYAAGRTKRCDRLRVRLLFNLWKWCLRTRGSLRRDRLRDSVRAVDARLFV</sequence>
<feature type="non-terminal residue" evidence="1">
    <location>
        <position position="1"/>
    </location>
</feature>
<dbReference type="Proteomes" id="UP000688947">
    <property type="component" value="Unassembled WGS sequence"/>
</dbReference>
<gene>
    <name evidence="1" type="ORF">JG687_00009980</name>
</gene>
<proteinExistence type="predicted"/>
<evidence type="ECO:0000313" key="1">
    <source>
        <dbReference type="EMBL" id="KAG6957425.1"/>
    </source>
</evidence>
<comment type="caution">
    <text evidence="1">The sequence shown here is derived from an EMBL/GenBank/DDBJ whole genome shotgun (WGS) entry which is preliminary data.</text>
</comment>
<reference evidence="1" key="1">
    <citation type="submission" date="2021-01" db="EMBL/GenBank/DDBJ databases">
        <title>Phytophthora aleatoria, a newly-described species from Pinus radiata is distinct from Phytophthora cactorum isolates based on comparative genomics.</title>
        <authorList>
            <person name="Mcdougal R."/>
            <person name="Panda P."/>
            <person name="Williams N."/>
            <person name="Studholme D.J."/>
        </authorList>
    </citation>
    <scope>NUCLEOTIDE SEQUENCE</scope>
    <source>
        <strain evidence="1">NZFS 3830</strain>
    </source>
</reference>
<protein>
    <submittedName>
        <fullName evidence="1">Uncharacterized protein</fullName>
    </submittedName>
</protein>
<dbReference type="EMBL" id="JAENGZ010000544">
    <property type="protein sequence ID" value="KAG6957425.1"/>
    <property type="molecule type" value="Genomic_DNA"/>
</dbReference>
<evidence type="ECO:0000313" key="2">
    <source>
        <dbReference type="Proteomes" id="UP000688947"/>
    </source>
</evidence>
<dbReference type="AlphaFoldDB" id="A0A8T1U9P8"/>
<name>A0A8T1U9P8_9STRA</name>
<dbReference type="VEuPathDB" id="FungiDB:PC110_g13325"/>
<accession>A0A8T1U9P8</accession>